<evidence type="ECO:0000313" key="2">
    <source>
        <dbReference type="Proteomes" id="UP000075583"/>
    </source>
</evidence>
<keyword evidence="2" id="KW-1185">Reference proteome</keyword>
<dbReference type="SUPFAM" id="SSF56925">
    <property type="entry name" value="OMPA-like"/>
    <property type="match status" value="1"/>
</dbReference>
<dbReference type="Gene3D" id="2.40.160.20">
    <property type="match status" value="1"/>
</dbReference>
<dbReference type="Proteomes" id="UP000075583">
    <property type="component" value="Unassembled WGS sequence"/>
</dbReference>
<reference evidence="1" key="1">
    <citation type="submission" date="2016-01" db="EMBL/GenBank/DDBJ databases">
        <title>Genome sequencing of Roseivirga ehrenbergii KMM 6017.</title>
        <authorList>
            <person name="Selvaratnam C."/>
            <person name="Thevarajoo S."/>
            <person name="Goh K.M."/>
            <person name="Ee R."/>
            <person name="Chan K.-G."/>
            <person name="Chong C.S."/>
        </authorList>
    </citation>
    <scope>NUCLEOTIDE SEQUENCE [LARGE SCALE GENOMIC DNA]</scope>
    <source>
        <strain evidence="1">KMM 6017</strain>
    </source>
</reference>
<proteinExistence type="predicted"/>
<sequence>MTKSRFLLLLFVIVSKSIMGQQYTTTGDFDRISKVTFGFGLNTYFGELSALATDTKVKMGLSTSLAYEHLFTDNIALRGSLSVYSIKGADSLSVETARVRRNLSFKATNIEFTAQALYYAFRHPHTGYKDRAFVNPYFHLGLGVTTNKPKATLAGTDYELRPMRLEGVEYGTLALIVPIGVGVNIFINRNMDLQLEMQYTAALTKYLDDVSANYRDPSSFADPIASQLSDRRVELGFDPAAAGDARGEGTNDAYLRFGFRLGYYLPGSLYGKSSIRCKVVKKTR</sequence>
<dbReference type="EMBL" id="LQZQ01000012">
    <property type="protein sequence ID" value="KYG77071.1"/>
    <property type="molecule type" value="Genomic_DNA"/>
</dbReference>
<organism evidence="1 2">
    <name type="scientific">Roseivirga ehrenbergii (strain DSM 102268 / JCM 13514 / KCTC 12282 / NCIMB 14502 / KMM 6017)</name>
    <dbReference type="NCBI Taxonomy" id="279360"/>
    <lineage>
        <taxon>Bacteria</taxon>
        <taxon>Pseudomonadati</taxon>
        <taxon>Bacteroidota</taxon>
        <taxon>Cytophagia</taxon>
        <taxon>Cytophagales</taxon>
        <taxon>Roseivirgaceae</taxon>
        <taxon>Roseivirga</taxon>
    </lineage>
</organism>
<protein>
    <submittedName>
        <fullName evidence="1">Uncharacterized protein</fullName>
    </submittedName>
</protein>
<gene>
    <name evidence="1" type="ORF">MB14_02395</name>
</gene>
<dbReference type="InterPro" id="IPR011250">
    <property type="entry name" value="OMP/PagP_B-barrel"/>
</dbReference>
<dbReference type="OrthoDB" id="654178at2"/>
<accession>A0A150XEE4</accession>
<name>A0A150XEE4_ROSEK</name>
<dbReference type="RefSeq" id="WP_062591181.1">
    <property type="nucleotide sequence ID" value="NZ_LQZQ01000012.1"/>
</dbReference>
<evidence type="ECO:0000313" key="1">
    <source>
        <dbReference type="EMBL" id="KYG77071.1"/>
    </source>
</evidence>
<dbReference type="AlphaFoldDB" id="A0A150XEE4"/>
<dbReference type="STRING" id="279360.MB14_02395"/>
<comment type="caution">
    <text evidence="1">The sequence shown here is derived from an EMBL/GenBank/DDBJ whole genome shotgun (WGS) entry which is preliminary data.</text>
</comment>